<evidence type="ECO:0000256" key="2">
    <source>
        <dbReference type="ARBA" id="ARBA00004249"/>
    </source>
</evidence>
<gene>
    <name evidence="14" type="ORF">ISP20_01340</name>
</gene>
<keyword evidence="6" id="KW-1003">Cell membrane</keyword>
<feature type="transmembrane region" description="Helical" evidence="13">
    <location>
        <begin position="20"/>
        <end position="38"/>
    </location>
</feature>
<evidence type="ECO:0000256" key="7">
    <source>
        <dbReference type="ARBA" id="ARBA00022519"/>
    </source>
</evidence>
<evidence type="ECO:0000256" key="1">
    <source>
        <dbReference type="ARBA" id="ARBA00003540"/>
    </source>
</evidence>
<evidence type="ECO:0000256" key="4">
    <source>
        <dbReference type="ARBA" id="ARBA00011471"/>
    </source>
</evidence>
<protein>
    <submittedName>
        <fullName evidence="14">Biopolymer transporter ExbD</fullName>
    </submittedName>
</protein>
<keyword evidence="11 13" id="KW-0472">Membrane</keyword>
<evidence type="ECO:0000256" key="6">
    <source>
        <dbReference type="ARBA" id="ARBA00022475"/>
    </source>
</evidence>
<dbReference type="Pfam" id="PF02472">
    <property type="entry name" value="ExbD"/>
    <property type="match status" value="1"/>
</dbReference>
<dbReference type="Proteomes" id="UP001430065">
    <property type="component" value="Unassembled WGS sequence"/>
</dbReference>
<dbReference type="PANTHER" id="PTHR30558:SF12">
    <property type="entry name" value="BIOPOLYMER TRANSPORT PROTEIN EXBD"/>
    <property type="match status" value="1"/>
</dbReference>
<evidence type="ECO:0000256" key="8">
    <source>
        <dbReference type="ARBA" id="ARBA00022692"/>
    </source>
</evidence>
<comment type="function">
    <text evidence="1">Involved in the TonB-dependent energy-dependent transport of various receptor-bound substrates.</text>
</comment>
<dbReference type="InterPro" id="IPR003400">
    <property type="entry name" value="ExbD"/>
</dbReference>
<evidence type="ECO:0000313" key="14">
    <source>
        <dbReference type="EMBL" id="MBM7119789.1"/>
    </source>
</evidence>
<keyword evidence="8 12" id="KW-0812">Transmembrane</keyword>
<comment type="subcellular location">
    <subcellularLocation>
        <location evidence="2">Cell inner membrane</location>
        <topology evidence="2">Single-pass type II membrane protein</topology>
    </subcellularLocation>
    <subcellularLocation>
        <location evidence="12">Cell membrane</location>
        <topology evidence="12">Single-pass type II membrane protein</topology>
    </subcellularLocation>
</comment>
<comment type="similarity">
    <text evidence="3 12">Belongs to the ExbD/TolR family.</text>
</comment>
<dbReference type="PANTHER" id="PTHR30558">
    <property type="entry name" value="EXBD MEMBRANE COMPONENT OF PMF-DRIVEN MACROMOLECULE IMPORT SYSTEM"/>
    <property type="match status" value="1"/>
</dbReference>
<keyword evidence="7" id="KW-0997">Cell inner membrane</keyword>
<comment type="caution">
    <text evidence="14">The sequence shown here is derived from an EMBL/GenBank/DDBJ whole genome shotgun (WGS) entry which is preliminary data.</text>
</comment>
<accession>A0ABS2JL71</accession>
<evidence type="ECO:0000256" key="3">
    <source>
        <dbReference type="ARBA" id="ARBA00005811"/>
    </source>
</evidence>
<name>A0ABS2JL71_9GAMM</name>
<comment type="subunit">
    <text evidence="4">The accessory proteins ExbB and ExbD seem to form a complex with TonB.</text>
</comment>
<proteinExistence type="inferred from homology"/>
<keyword evidence="9 12" id="KW-0653">Protein transport</keyword>
<evidence type="ECO:0000256" key="9">
    <source>
        <dbReference type="ARBA" id="ARBA00022927"/>
    </source>
</evidence>
<organism evidence="14 15">
    <name type="scientific">Dyella kyungheensis</name>
    <dbReference type="NCBI Taxonomy" id="1242174"/>
    <lineage>
        <taxon>Bacteria</taxon>
        <taxon>Pseudomonadati</taxon>
        <taxon>Pseudomonadota</taxon>
        <taxon>Gammaproteobacteria</taxon>
        <taxon>Lysobacterales</taxon>
        <taxon>Rhodanobacteraceae</taxon>
        <taxon>Dyella</taxon>
    </lineage>
</organism>
<evidence type="ECO:0000313" key="15">
    <source>
        <dbReference type="Proteomes" id="UP001430065"/>
    </source>
</evidence>
<evidence type="ECO:0000256" key="5">
    <source>
        <dbReference type="ARBA" id="ARBA00022448"/>
    </source>
</evidence>
<sequence>MAFSARVSHAPLAQINITPLVDVLLVLLVITMITSPVLTHKLKLDLPQPGATFDPPIEPSMVQLSIHADGSMYWNDAPIDAAMLSSQLAIASHLPVRPHLVIDPADGVSYQTVASVISDAKRQGLQKIDFMDPR</sequence>
<evidence type="ECO:0000256" key="11">
    <source>
        <dbReference type="ARBA" id="ARBA00023136"/>
    </source>
</evidence>
<evidence type="ECO:0000256" key="12">
    <source>
        <dbReference type="RuleBase" id="RU003879"/>
    </source>
</evidence>
<keyword evidence="5 12" id="KW-0813">Transport</keyword>
<evidence type="ECO:0000256" key="13">
    <source>
        <dbReference type="SAM" id="Phobius"/>
    </source>
</evidence>
<dbReference type="Gene3D" id="3.30.420.270">
    <property type="match status" value="1"/>
</dbReference>
<reference evidence="14 15" key="1">
    <citation type="submission" date="2020-10" db="EMBL/GenBank/DDBJ databases">
        <title>Phylogeny of dyella-like bacteria.</title>
        <authorList>
            <person name="Fu J."/>
        </authorList>
    </citation>
    <scope>NUCLEOTIDE SEQUENCE [LARGE SCALE GENOMIC DNA]</scope>
    <source>
        <strain evidence="14 15">THG-B117</strain>
    </source>
</reference>
<keyword evidence="15" id="KW-1185">Reference proteome</keyword>
<keyword evidence="10 13" id="KW-1133">Transmembrane helix</keyword>
<dbReference type="EMBL" id="JADIKC010000001">
    <property type="protein sequence ID" value="MBM7119789.1"/>
    <property type="molecule type" value="Genomic_DNA"/>
</dbReference>
<dbReference type="RefSeq" id="WP_204634254.1">
    <property type="nucleotide sequence ID" value="NZ_JADIKC010000001.1"/>
</dbReference>
<evidence type="ECO:0000256" key="10">
    <source>
        <dbReference type="ARBA" id="ARBA00022989"/>
    </source>
</evidence>